<accession>A0A1T4N906</accession>
<dbReference type="InterPro" id="IPR049906">
    <property type="entry name" value="LxmA-like_leader"/>
</dbReference>
<dbReference type="Proteomes" id="UP000190637">
    <property type="component" value="Unassembled WGS sequence"/>
</dbReference>
<evidence type="ECO:0000313" key="1">
    <source>
        <dbReference type="EMBL" id="SJZ75537.1"/>
    </source>
</evidence>
<name>A0A1T4N906_9ACTN</name>
<dbReference type="RefSeq" id="WP_159457221.1">
    <property type="nucleotide sequence ID" value="NZ_FUWS01000003.1"/>
</dbReference>
<protein>
    <submittedName>
        <fullName evidence="1">Uncharacterized protein</fullName>
    </submittedName>
</protein>
<dbReference type="STRING" id="1122192.SAMN02745673_01329"/>
<dbReference type="NCBIfam" id="NF038146">
    <property type="entry name" value="LxmA_leader"/>
    <property type="match status" value="1"/>
</dbReference>
<dbReference type="AlphaFoldDB" id="A0A1T4N906"/>
<dbReference type="EMBL" id="FUWS01000003">
    <property type="protein sequence ID" value="SJZ75537.1"/>
    <property type="molecule type" value="Genomic_DNA"/>
</dbReference>
<keyword evidence="2" id="KW-1185">Reference proteome</keyword>
<proteinExistence type="predicted"/>
<evidence type="ECO:0000313" key="2">
    <source>
        <dbReference type="Proteomes" id="UP000190637"/>
    </source>
</evidence>
<sequence length="56" mass="6122">MEKSNEIMELISGYQTWTDADAMNVSSESEAPAATTTFCAFTVSYAFTRQTVIDGC</sequence>
<gene>
    <name evidence="1" type="ORF">SAMN02745673_01329</name>
</gene>
<organism evidence="1 2">
    <name type="scientific">Marinactinospora thermotolerans DSM 45154</name>
    <dbReference type="NCBI Taxonomy" id="1122192"/>
    <lineage>
        <taxon>Bacteria</taxon>
        <taxon>Bacillati</taxon>
        <taxon>Actinomycetota</taxon>
        <taxon>Actinomycetes</taxon>
        <taxon>Streptosporangiales</taxon>
        <taxon>Nocardiopsidaceae</taxon>
        <taxon>Marinactinospora</taxon>
    </lineage>
</organism>
<reference evidence="1 2" key="1">
    <citation type="submission" date="2017-02" db="EMBL/GenBank/DDBJ databases">
        <authorList>
            <person name="Peterson S.W."/>
        </authorList>
    </citation>
    <scope>NUCLEOTIDE SEQUENCE [LARGE SCALE GENOMIC DNA]</scope>
    <source>
        <strain evidence="1 2">DSM 45154</strain>
    </source>
</reference>